<evidence type="ECO:0000313" key="3">
    <source>
        <dbReference type="Proteomes" id="UP000032250"/>
    </source>
</evidence>
<dbReference type="EMBL" id="JXSU01000008">
    <property type="protein sequence ID" value="KIS22000.1"/>
    <property type="molecule type" value="Genomic_DNA"/>
</dbReference>
<accession>A0A0D1BP66</accession>
<proteinExistence type="predicted"/>
<evidence type="ECO:0000313" key="2">
    <source>
        <dbReference type="EMBL" id="KIS22000.1"/>
    </source>
</evidence>
<reference evidence="2 3" key="1">
    <citation type="submission" date="2014-06" db="EMBL/GenBank/DDBJ databases">
        <title>Genome characterization of distinct group I Clostridium botulinum lineages.</title>
        <authorList>
            <person name="Giordani F."/>
            <person name="Anselmo A."/>
            <person name="Fillo S."/>
            <person name="Palozzi A.M."/>
            <person name="Fortunato A."/>
            <person name="Gentile B."/>
            <person name="Ciammaruconi A."/>
            <person name="Anniballi F."/>
            <person name="De Medici D."/>
            <person name="Lista F."/>
        </authorList>
    </citation>
    <scope>NUCLEOTIDE SEQUENCE [LARGE SCALE GENOMIC DNA]</scope>
    <source>
        <strain evidence="2 3">B2 450</strain>
    </source>
</reference>
<gene>
    <name evidence="2" type="ORF">N495_16025</name>
</gene>
<feature type="transmembrane region" description="Helical" evidence="1">
    <location>
        <begin position="26"/>
        <end position="45"/>
    </location>
</feature>
<keyword evidence="1" id="KW-0472">Membrane</keyword>
<sequence length="124" mass="14037">MKIAFMYCRRKNNNKRKKLLRTMGKIALIINSIIITQCILPDIVLANTDDAINSANNIGLEVWKVIKTGAMWIMAGFAVKDILESLNDGDHKAIGKILFKYGLAFGAITFLIKYFLWIDSISKR</sequence>
<keyword evidence="1" id="KW-0812">Transmembrane</keyword>
<dbReference type="PATRIC" id="fig|1379739.3.peg.3597"/>
<protein>
    <submittedName>
        <fullName evidence="2">Uncharacterized protein</fullName>
    </submittedName>
</protein>
<keyword evidence="1" id="KW-1133">Transmembrane helix</keyword>
<feature type="transmembrane region" description="Helical" evidence="1">
    <location>
        <begin position="98"/>
        <end position="118"/>
    </location>
</feature>
<organism evidence="2 3">
    <name type="scientific">Clostridium botulinum B2 450</name>
    <dbReference type="NCBI Taxonomy" id="1379739"/>
    <lineage>
        <taxon>Bacteria</taxon>
        <taxon>Bacillati</taxon>
        <taxon>Bacillota</taxon>
        <taxon>Clostridia</taxon>
        <taxon>Eubacteriales</taxon>
        <taxon>Clostridiaceae</taxon>
        <taxon>Clostridium</taxon>
    </lineage>
</organism>
<comment type="caution">
    <text evidence="2">The sequence shown here is derived from an EMBL/GenBank/DDBJ whole genome shotgun (WGS) entry which is preliminary data.</text>
</comment>
<dbReference type="AlphaFoldDB" id="A0A0D1BP66"/>
<name>A0A0D1BP66_CLOBO</name>
<dbReference type="HOGENOM" id="CLU_1999888_0_0_9"/>
<dbReference type="Proteomes" id="UP000032250">
    <property type="component" value="Unassembled WGS sequence"/>
</dbReference>
<evidence type="ECO:0000256" key="1">
    <source>
        <dbReference type="SAM" id="Phobius"/>
    </source>
</evidence>
<dbReference type="RefSeq" id="WP_043032475.1">
    <property type="nucleotide sequence ID" value="NZ_JXSU01000008.1"/>
</dbReference>